<keyword evidence="1" id="KW-0472">Membrane</keyword>
<gene>
    <name evidence="2" type="ORF">EV02_1916</name>
</gene>
<dbReference type="STRING" id="59926.EV02_1916"/>
<evidence type="ECO:0000313" key="2">
    <source>
        <dbReference type="EMBL" id="KGG09236.1"/>
    </source>
</evidence>
<dbReference type="EMBL" id="JNAS01000002">
    <property type="protein sequence ID" value="KGG09236.1"/>
    <property type="molecule type" value="Genomic_DNA"/>
</dbReference>
<protein>
    <recommendedName>
        <fullName evidence="4">Photosystem I reaction center subunit VIII</fullName>
    </recommendedName>
</protein>
<evidence type="ECO:0000313" key="3">
    <source>
        <dbReference type="Proteomes" id="UP000030345"/>
    </source>
</evidence>
<dbReference type="AlphaFoldDB" id="A0A0A2B5V8"/>
<evidence type="ECO:0008006" key="4">
    <source>
        <dbReference type="Google" id="ProtNLM"/>
    </source>
</evidence>
<feature type="transmembrane region" description="Helical" evidence="1">
    <location>
        <begin position="14"/>
        <end position="35"/>
    </location>
</feature>
<accession>A0A0A2B5V8</accession>
<comment type="caution">
    <text evidence="2">The sequence shown here is derived from an EMBL/GenBank/DDBJ whole genome shotgun (WGS) entry which is preliminary data.</text>
</comment>
<keyword evidence="1" id="KW-1133">Transmembrane helix</keyword>
<dbReference type="Proteomes" id="UP000030345">
    <property type="component" value="Unassembled WGS sequence"/>
</dbReference>
<keyword evidence="1" id="KW-0812">Transmembrane</keyword>
<organism evidence="2 3">
    <name type="scientific">Prochlorococcus marinus str. SB</name>
    <dbReference type="NCBI Taxonomy" id="59926"/>
    <lineage>
        <taxon>Bacteria</taxon>
        <taxon>Bacillati</taxon>
        <taxon>Cyanobacteriota</taxon>
        <taxon>Cyanophyceae</taxon>
        <taxon>Synechococcales</taxon>
        <taxon>Prochlorococcaceae</taxon>
        <taxon>Prochlorococcus</taxon>
    </lineage>
</organism>
<sequence>MYLYFFDAELTTEFFFIAILPGALLSFFIFLLFWLTNQNAIFTKQ</sequence>
<reference evidence="3" key="1">
    <citation type="journal article" date="2014" name="Sci. Data">
        <title>Genomes of diverse isolates of the marine cyanobacterium Prochlorococcus.</title>
        <authorList>
            <person name="Biller S."/>
            <person name="Berube P."/>
            <person name="Thompson J."/>
            <person name="Kelly L."/>
            <person name="Roggensack S."/>
            <person name="Awad L."/>
            <person name="Roache-Johnson K."/>
            <person name="Ding H."/>
            <person name="Giovannoni S.J."/>
            <person name="Moore L.R."/>
            <person name="Chisholm S.W."/>
        </authorList>
    </citation>
    <scope>NUCLEOTIDE SEQUENCE [LARGE SCALE GENOMIC DNA]</scope>
    <source>
        <strain evidence="3">SB</strain>
    </source>
</reference>
<proteinExistence type="predicted"/>
<name>A0A0A2B5V8_PROMR</name>
<evidence type="ECO:0000256" key="1">
    <source>
        <dbReference type="SAM" id="Phobius"/>
    </source>
</evidence>